<dbReference type="AlphaFoldDB" id="R9GSY6"/>
<sequence>MLLSICISSVVAQPYYFKRYEVENGLSSNTVFCFLQDHKGFMWFGTVDGLNRFDGFTFKLFRPNRDVNLVKNNNNPYSIFDNAVNTLSRDKEGGIWVGSFFGGLNYYPKHYNLFEKFFPANGGGSHSGHAIREICKDQYGYIWVGTEDAGLNKFNPKTGISISLKSTGAKTDIAYTNIHGLLAFGIQLWIGTFQHGLDIMDIAILTTGQTLVL</sequence>
<keyword evidence="2" id="KW-0808">Transferase</keyword>
<dbReference type="InterPro" id="IPR015943">
    <property type="entry name" value="WD40/YVTN_repeat-like_dom_sf"/>
</dbReference>
<dbReference type="RefSeq" id="WP_016195084.1">
    <property type="nucleotide sequence ID" value="NZ_AQPN01000070.1"/>
</dbReference>
<keyword evidence="2" id="KW-0418">Kinase</keyword>
<evidence type="ECO:0000313" key="3">
    <source>
        <dbReference type="Proteomes" id="UP000014174"/>
    </source>
</evidence>
<gene>
    <name evidence="2" type="ORF">ADIARSV_1848</name>
</gene>
<dbReference type="eggNOG" id="COG3292">
    <property type="taxonomic scope" value="Bacteria"/>
</dbReference>
<dbReference type="PANTHER" id="PTHR43547">
    <property type="entry name" value="TWO-COMPONENT HISTIDINE KINASE"/>
    <property type="match status" value="1"/>
</dbReference>
<name>R9GSY6_9SPHI</name>
<evidence type="ECO:0000313" key="2">
    <source>
        <dbReference type="EMBL" id="EOR94977.1"/>
    </source>
</evidence>
<dbReference type="OrthoDB" id="799853at2"/>
<dbReference type="STRING" id="1150600.ADIARSV_1848"/>
<accession>R9GSY6</accession>
<evidence type="ECO:0000256" key="1">
    <source>
        <dbReference type="ARBA" id="ARBA00022553"/>
    </source>
</evidence>
<reference evidence="2 3" key="1">
    <citation type="journal article" date="2013" name="Genome Announc.">
        <title>Draft Genome Sequence of Arcticibacter svalbardensis Strain MN12-7T, a Member of the Family Sphingobacteriaceae Isolated from an Arctic Soil Sample.</title>
        <authorList>
            <person name="Shivaji S."/>
            <person name="Ara S."/>
            <person name="Prasad S."/>
            <person name="Manasa B.P."/>
            <person name="Begum Z."/>
            <person name="Singh A."/>
            <person name="Kumar Pinnaka A."/>
        </authorList>
    </citation>
    <scope>NUCLEOTIDE SEQUENCE [LARGE SCALE GENOMIC DNA]</scope>
    <source>
        <strain evidence="2 3">MN12-7</strain>
    </source>
</reference>
<dbReference type="Gene3D" id="2.130.10.10">
    <property type="entry name" value="YVTN repeat-like/Quinoprotein amine dehydrogenase"/>
    <property type="match status" value="2"/>
</dbReference>
<organism evidence="2 3">
    <name type="scientific">Arcticibacter svalbardensis MN12-7</name>
    <dbReference type="NCBI Taxonomy" id="1150600"/>
    <lineage>
        <taxon>Bacteria</taxon>
        <taxon>Pseudomonadati</taxon>
        <taxon>Bacteroidota</taxon>
        <taxon>Sphingobacteriia</taxon>
        <taxon>Sphingobacteriales</taxon>
        <taxon>Sphingobacteriaceae</taxon>
        <taxon>Arcticibacter</taxon>
    </lineage>
</organism>
<dbReference type="EMBL" id="AQPN01000070">
    <property type="protein sequence ID" value="EOR94977.1"/>
    <property type="molecule type" value="Genomic_DNA"/>
</dbReference>
<comment type="caution">
    <text evidence="2">The sequence shown here is derived from an EMBL/GenBank/DDBJ whole genome shotgun (WGS) entry which is preliminary data.</text>
</comment>
<dbReference type="PANTHER" id="PTHR43547:SF2">
    <property type="entry name" value="HYBRID SIGNAL TRANSDUCTION HISTIDINE KINASE C"/>
    <property type="match status" value="1"/>
</dbReference>
<keyword evidence="3" id="KW-1185">Reference proteome</keyword>
<dbReference type="SUPFAM" id="SSF63829">
    <property type="entry name" value="Calcium-dependent phosphotriesterase"/>
    <property type="match status" value="1"/>
</dbReference>
<dbReference type="InterPro" id="IPR011110">
    <property type="entry name" value="Reg_prop"/>
</dbReference>
<protein>
    <submittedName>
        <fullName evidence="2">Histidine kinase</fullName>
    </submittedName>
</protein>
<proteinExistence type="predicted"/>
<dbReference type="Pfam" id="PF07494">
    <property type="entry name" value="Reg_prop"/>
    <property type="match status" value="3"/>
</dbReference>
<dbReference type="Proteomes" id="UP000014174">
    <property type="component" value="Unassembled WGS sequence"/>
</dbReference>
<dbReference type="GO" id="GO:0000155">
    <property type="term" value="F:phosphorelay sensor kinase activity"/>
    <property type="evidence" value="ECO:0007669"/>
    <property type="project" value="TreeGrafter"/>
</dbReference>
<keyword evidence="1" id="KW-0597">Phosphoprotein</keyword>